<reference evidence="4" key="2">
    <citation type="submission" date="2016-02" db="EMBL/GenBank/DDBJ databases">
        <title>Draft genome sequence of five rapidly growing Mycobacterium species.</title>
        <authorList>
            <person name="Katahira K."/>
            <person name="Gotou Y."/>
            <person name="Iida K."/>
            <person name="Ogura Y."/>
            <person name="Hayashi T."/>
        </authorList>
    </citation>
    <scope>NUCLEOTIDE SEQUENCE [LARGE SCALE GENOMIC DNA]</scope>
    <source>
        <strain evidence="4">JCM15654</strain>
    </source>
</reference>
<comment type="caution">
    <text evidence="3">The sequence shown here is derived from an EMBL/GenBank/DDBJ whole genome shotgun (WGS) entry which is preliminary data.</text>
</comment>
<organism evidence="3 4">
    <name type="scientific">Mycolicibacterium brisbanense</name>
    <dbReference type="NCBI Taxonomy" id="146020"/>
    <lineage>
        <taxon>Bacteria</taxon>
        <taxon>Bacillati</taxon>
        <taxon>Actinomycetota</taxon>
        <taxon>Actinomycetes</taxon>
        <taxon>Mycobacteriales</taxon>
        <taxon>Mycobacteriaceae</taxon>
        <taxon>Mycolicibacterium</taxon>
    </lineage>
</organism>
<proteinExistence type="predicted"/>
<dbReference type="RefSeq" id="WP_084388415.1">
    <property type="nucleotide sequence ID" value="NZ_BCSX01000021.1"/>
</dbReference>
<dbReference type="CDD" id="cd00085">
    <property type="entry name" value="HNHc"/>
    <property type="match status" value="1"/>
</dbReference>
<sequence>MYVRIMQADAVQAAAGLRAAFDAFAECEFGSLSRAELMEVLDEYEALSCQLPSVWHRLLAQLQADTTARELGAKSWNEVLRIRWRLSSAEAGRRLGEAAELGPRRALTGEPLPPVLPVMAAAQSAGLINPDHVKVLRDAIKALPTFVDQATREQFEADLVRVAVGVGPKELKETAELRLFLLDQDGPEPDDTERARKRGVTMSKQGRDAMTALTANLTPEAAAVMEVLFAKFAAPGMCNPDDDEPCTCGTPTQEQIDNDHRSLAQRQHDALLVIGRIALMTDLGQLNGLPVSIIIRTTLQDLERRAGIGVSGGGIKLPISDVIRLGGHANHHLAIFDEATGAALNYFRARRVASPAQRIMLIARDGGCTKPCCTVGAYGTQVHHAVADWADGGNTNIDEMALACGPDNRLVNTDGGYTTSINLRGEVEWQPPPGLDHGQNRINYHHRPELLLTPPEQDDPDGTPGAAHGPRPAEDLTWEWEQRAHPKVRRDPEPHNEFKLDPESQKDPEPELKQNLQAEHPPEAKSGLESQPGCCAPAEIPEPAAAAQNWDREPEPDEAHAPEWTPEWDLEPDPEWDLTADLAQVLAWEQGPDWAEEWDNTFDPSNVECLWDTAAFTPESSDRYHPPNNHTPSGKAVRGP</sequence>
<dbReference type="Pfam" id="PF02720">
    <property type="entry name" value="DUF222"/>
    <property type="match status" value="1"/>
</dbReference>
<feature type="compositionally biased region" description="Basic and acidic residues" evidence="1">
    <location>
        <begin position="480"/>
        <end position="512"/>
    </location>
</feature>
<feature type="region of interest" description="Disordered" evidence="1">
    <location>
        <begin position="184"/>
        <end position="203"/>
    </location>
</feature>
<dbReference type="OrthoDB" id="4774865at2"/>
<accession>A0A100VY41</accession>
<feature type="compositionally biased region" description="Low complexity" evidence="1">
    <location>
        <begin position="536"/>
        <end position="547"/>
    </location>
</feature>
<dbReference type="InterPro" id="IPR003615">
    <property type="entry name" value="HNH_nuc"/>
</dbReference>
<gene>
    <name evidence="3" type="ORF">RMCB_2137</name>
</gene>
<feature type="region of interest" description="Disordered" evidence="1">
    <location>
        <begin position="451"/>
        <end position="574"/>
    </location>
</feature>
<feature type="domain" description="DUF222" evidence="2">
    <location>
        <begin position="39"/>
        <end position="365"/>
    </location>
</feature>
<keyword evidence="4" id="KW-1185">Reference proteome</keyword>
<dbReference type="STRING" id="146020.RMCB_2137"/>
<evidence type="ECO:0000313" key="4">
    <source>
        <dbReference type="Proteomes" id="UP000069620"/>
    </source>
</evidence>
<reference evidence="4" key="1">
    <citation type="journal article" date="2016" name="Genome Announc.">
        <title>Draft Genome Sequences of Five Rapidly Growing Mycobacterium Species, M. thermoresistibile, M. fortuitum subsp. acetamidolyticum, M. canariasense, M. brisbanense, and M. novocastrense.</title>
        <authorList>
            <person name="Katahira K."/>
            <person name="Ogura Y."/>
            <person name="Gotoh Y."/>
            <person name="Hayashi T."/>
        </authorList>
    </citation>
    <scope>NUCLEOTIDE SEQUENCE [LARGE SCALE GENOMIC DNA]</scope>
    <source>
        <strain evidence="4">JCM15654</strain>
    </source>
</reference>
<feature type="region of interest" description="Disordered" evidence="1">
    <location>
        <begin position="617"/>
        <end position="640"/>
    </location>
</feature>
<dbReference type="AlphaFoldDB" id="A0A100VY41"/>
<evidence type="ECO:0000256" key="1">
    <source>
        <dbReference type="SAM" id="MobiDB-lite"/>
    </source>
</evidence>
<protein>
    <recommendedName>
        <fullName evidence="2">DUF222 domain-containing protein</fullName>
    </recommendedName>
</protein>
<dbReference type="InterPro" id="IPR003870">
    <property type="entry name" value="DUF222"/>
</dbReference>
<feature type="compositionally biased region" description="Basic and acidic residues" evidence="1">
    <location>
        <begin position="550"/>
        <end position="561"/>
    </location>
</feature>
<dbReference type="EMBL" id="BCSX01000021">
    <property type="protein sequence ID" value="GAS88041.1"/>
    <property type="molecule type" value="Genomic_DNA"/>
</dbReference>
<evidence type="ECO:0000313" key="3">
    <source>
        <dbReference type="EMBL" id="GAS88041.1"/>
    </source>
</evidence>
<evidence type="ECO:0000259" key="2">
    <source>
        <dbReference type="Pfam" id="PF02720"/>
    </source>
</evidence>
<name>A0A100VY41_9MYCO</name>
<dbReference type="Proteomes" id="UP000069620">
    <property type="component" value="Unassembled WGS sequence"/>
</dbReference>